<dbReference type="RefSeq" id="WP_353438250.1">
    <property type="nucleotide sequence ID" value="NZ_CP099959.1"/>
</dbReference>
<dbReference type="PROSITE" id="PS51459">
    <property type="entry name" value="FIDO"/>
    <property type="match status" value="1"/>
</dbReference>
<reference evidence="2" key="1">
    <citation type="submission" date="2022-06" db="EMBL/GenBank/DDBJ databases">
        <title>New Polynucleobacter species.</title>
        <authorList>
            <person name="Hahn M.W."/>
        </authorList>
    </citation>
    <scope>NUCLEOTIDE SEQUENCE</scope>
    <source>
        <strain evidence="2">UK-FUSCHL-C3</strain>
    </source>
</reference>
<feature type="domain" description="Fido" evidence="1">
    <location>
        <begin position="5"/>
        <end position="119"/>
    </location>
</feature>
<gene>
    <name evidence="2" type="ORF">NKE59_06910</name>
</gene>
<accession>A0AAU8A0Q6</accession>
<dbReference type="Gene3D" id="1.20.120.1870">
    <property type="entry name" value="Fic/DOC protein, Fido domain"/>
    <property type="match status" value="1"/>
</dbReference>
<dbReference type="InterPro" id="IPR053737">
    <property type="entry name" value="Type_II_TA_Toxin"/>
</dbReference>
<dbReference type="AlphaFoldDB" id="A0AAU8A0Q6"/>
<dbReference type="EMBL" id="CP099959">
    <property type="protein sequence ID" value="XCC57220.1"/>
    <property type="molecule type" value="Genomic_DNA"/>
</dbReference>
<name>A0AAU8A0Q6_9BURK</name>
<proteinExistence type="predicted"/>
<dbReference type="PIRSF" id="PIRSF018297">
    <property type="entry name" value="Doc"/>
    <property type="match status" value="1"/>
</dbReference>
<protein>
    <submittedName>
        <fullName evidence="2">Type II toxin-antitoxin system death-on-curing family toxin</fullName>
    </submittedName>
</protein>
<dbReference type="InterPro" id="IPR036597">
    <property type="entry name" value="Fido-like_dom_sf"/>
</dbReference>
<sequence length="124" mass="14244">MPSYLTTHDVEVMHHVLIERYGGSLGLRDANRLEAALFRPQSGYYADTLLQGAALFESLIINHPFIDGNKRIAFAAMDVFLRMNGYQLNVDSNRIYSKIMDLFKQNQMDIEHIHAWLLEISQTS</sequence>
<dbReference type="InterPro" id="IPR006440">
    <property type="entry name" value="Doc"/>
</dbReference>
<dbReference type="PANTHER" id="PTHR39426">
    <property type="entry name" value="HOMOLOGY TO DEATH-ON-CURING PROTEIN OF PHAGE P1"/>
    <property type="match status" value="1"/>
</dbReference>
<dbReference type="Pfam" id="PF02661">
    <property type="entry name" value="Fic"/>
    <property type="match status" value="1"/>
</dbReference>
<dbReference type="SUPFAM" id="SSF140931">
    <property type="entry name" value="Fic-like"/>
    <property type="match status" value="1"/>
</dbReference>
<organism evidence="2">
    <name type="scientific">Polynucleobacter sp. UK-FUSCHL-C3</name>
    <dbReference type="NCBI Taxonomy" id="2955208"/>
    <lineage>
        <taxon>Bacteria</taxon>
        <taxon>Pseudomonadati</taxon>
        <taxon>Pseudomonadota</taxon>
        <taxon>Betaproteobacteria</taxon>
        <taxon>Burkholderiales</taxon>
        <taxon>Burkholderiaceae</taxon>
        <taxon>Polynucleobacter</taxon>
    </lineage>
</organism>
<dbReference type="GO" id="GO:0016301">
    <property type="term" value="F:kinase activity"/>
    <property type="evidence" value="ECO:0007669"/>
    <property type="project" value="InterPro"/>
</dbReference>
<evidence type="ECO:0000313" key="2">
    <source>
        <dbReference type="EMBL" id="XCC57220.1"/>
    </source>
</evidence>
<dbReference type="InterPro" id="IPR003812">
    <property type="entry name" value="Fido"/>
</dbReference>
<evidence type="ECO:0000259" key="1">
    <source>
        <dbReference type="PROSITE" id="PS51459"/>
    </source>
</evidence>
<dbReference type="PANTHER" id="PTHR39426:SF1">
    <property type="entry name" value="HOMOLOGY TO DEATH-ON-CURING PROTEIN OF PHAGE P1"/>
    <property type="match status" value="1"/>
</dbReference>
<dbReference type="NCBIfam" id="TIGR01550">
    <property type="entry name" value="DOC_P1"/>
    <property type="match status" value="1"/>
</dbReference>